<dbReference type="CDD" id="cd09870">
    <property type="entry name" value="PIN_YEN1"/>
    <property type="match status" value="1"/>
</dbReference>
<dbReference type="OrthoDB" id="2959108at2759"/>
<dbReference type="EMBL" id="SEOQ01000079">
    <property type="protein sequence ID" value="TFY70857.1"/>
    <property type="molecule type" value="Genomic_DNA"/>
</dbReference>
<dbReference type="Proteomes" id="UP000298327">
    <property type="component" value="Unassembled WGS sequence"/>
</dbReference>
<evidence type="ECO:0000256" key="1">
    <source>
        <dbReference type="SAM" id="MobiDB-lite"/>
    </source>
</evidence>
<dbReference type="SUPFAM" id="SSF88723">
    <property type="entry name" value="PIN domain-like"/>
    <property type="match status" value="1"/>
</dbReference>
<dbReference type="Pfam" id="PF00867">
    <property type="entry name" value="XPG_I"/>
    <property type="match status" value="1"/>
</dbReference>
<feature type="compositionally biased region" description="Basic residues" evidence="1">
    <location>
        <begin position="506"/>
        <end position="515"/>
    </location>
</feature>
<proteinExistence type="predicted"/>
<gene>
    <name evidence="3" type="ORF">EVG20_g2154</name>
</gene>
<dbReference type="PANTHER" id="PTHR11081">
    <property type="entry name" value="FLAP ENDONUCLEASE FAMILY MEMBER"/>
    <property type="match status" value="1"/>
</dbReference>
<dbReference type="STRING" id="205917.A0A4Y9ZA18"/>
<dbReference type="AlphaFoldDB" id="A0A4Y9ZA18"/>
<dbReference type="InterPro" id="IPR036279">
    <property type="entry name" value="5-3_exonuclease_C_sf"/>
</dbReference>
<feature type="compositionally biased region" description="Low complexity" evidence="1">
    <location>
        <begin position="686"/>
        <end position="697"/>
    </location>
</feature>
<feature type="region of interest" description="Disordered" evidence="1">
    <location>
        <begin position="494"/>
        <end position="520"/>
    </location>
</feature>
<feature type="domain" description="XPG-I" evidence="2">
    <location>
        <begin position="114"/>
        <end position="202"/>
    </location>
</feature>
<dbReference type="InterPro" id="IPR006086">
    <property type="entry name" value="XPG-I_dom"/>
</dbReference>
<evidence type="ECO:0000313" key="3">
    <source>
        <dbReference type="EMBL" id="TFY70857.1"/>
    </source>
</evidence>
<dbReference type="Pfam" id="PF18380">
    <property type="entry name" value="GEN1_C"/>
    <property type="match status" value="1"/>
</dbReference>
<name>A0A4Y9ZA18_9AGAM</name>
<dbReference type="PANTHER" id="PTHR11081:SF75">
    <property type="entry name" value="ENDONUCLEASE, PUTATIVE (AFU_ORTHOLOGUE AFUA_3G13260)-RELATED"/>
    <property type="match status" value="1"/>
</dbReference>
<feature type="region of interest" description="Disordered" evidence="1">
    <location>
        <begin position="548"/>
        <end position="986"/>
    </location>
</feature>
<feature type="compositionally biased region" description="Polar residues" evidence="1">
    <location>
        <begin position="607"/>
        <end position="630"/>
    </location>
</feature>
<dbReference type="InterPro" id="IPR037316">
    <property type="entry name" value="Yen1_H3TH"/>
</dbReference>
<dbReference type="InterPro" id="IPR029060">
    <property type="entry name" value="PIN-like_dom_sf"/>
</dbReference>
<dbReference type="InterPro" id="IPR041177">
    <property type="entry name" value="GEN1_C"/>
</dbReference>
<feature type="compositionally biased region" description="Polar residues" evidence="1">
    <location>
        <begin position="796"/>
        <end position="810"/>
    </location>
</feature>
<feature type="compositionally biased region" description="Basic and acidic residues" evidence="1">
    <location>
        <begin position="829"/>
        <end position="842"/>
    </location>
</feature>
<feature type="compositionally biased region" description="Pro residues" evidence="1">
    <location>
        <begin position="661"/>
        <end position="685"/>
    </location>
</feature>
<feature type="compositionally biased region" description="Low complexity" evidence="1">
    <location>
        <begin position="581"/>
        <end position="598"/>
    </location>
</feature>
<feature type="compositionally biased region" description="Polar residues" evidence="1">
    <location>
        <begin position="752"/>
        <end position="762"/>
    </location>
</feature>
<dbReference type="InterPro" id="IPR006084">
    <property type="entry name" value="XPG/Rad2"/>
</dbReference>
<dbReference type="PRINTS" id="PR00853">
    <property type="entry name" value="XPGRADSUPER"/>
</dbReference>
<dbReference type="GO" id="GO:0008821">
    <property type="term" value="F:crossover junction DNA endonuclease activity"/>
    <property type="evidence" value="ECO:0007669"/>
    <property type="project" value="InterPro"/>
</dbReference>
<feature type="compositionally biased region" description="Polar residues" evidence="1">
    <location>
        <begin position="890"/>
        <end position="906"/>
    </location>
</feature>
<comment type="caution">
    <text evidence="3">The sequence shown here is derived from an EMBL/GenBank/DDBJ whole genome shotgun (WGS) entry which is preliminary data.</text>
</comment>
<sequence length="986" mass="107630">MGVQGLWDIIHKTGQSRALAHLAVVDGFESNASGKRAYRVGIDASLWYTHASFSKGGENPELRLLFFRLKSLAALPLLPLFVFDGRERPKVKRGSRMGKSGSHQLTEGMRRLLDIFGMEWRMADGEAEAELARLNELGVIDAIMTDDVDAFVFGARTIIRNPGTSLSGNKSRPAFNLDGKESKDHVMVYTADAIRNDPSVGLTRAGMILIALLSGGDYHKGVEKFGPGIAHALARCGFGDKLLDIFNRRTEEDIRVPLAQWRDAVHNELALNSRGFLSRRYPSYTLPPDFPPLDIMQNYVNPVNSARFGRQGGGAIRDNRIMNIPRLAAFCEAHFGEWGYKKMIIDRFRNFMWESATLHVLRRAALKADELEKTKRIKAGSSSTVIHGLLKSPPHEAVGTPVAFVEQNLSEIKVDRLQEAFVNRGPVEAELPQPTNKNALKMKIVGSRRHVSTDRILEYRVELCPSIFVALAEKGITGKRGQPPSREEIEAMDPFNVEFDPSSQRKVPRSPKKLPAHPDSPMRMWIPVSMIQQVHPDLVAKFEADEAAKKAGKGKGKRTARGSSPDFNTEDEAAPPSSYTSSQPFPAASQASSSNSYAETRSHVDSRQPTTLNSPATQTSTEVQRTSTSRPAFLFWFPNPDDPDHVAVEDGLALPREALPAQPPQLPPRLPPTIPRTSVPTPPSTVPSSTRVSTWTPAGPSTRQVAANEDDLEEPPRDHLDDYFDSMFGMNPRGAAGLKAAGRRGRPSASALTGNIPRTVSAPQRAAVPNFGMSASAPGPSVNHRPRPIPVIPPATFTQASTPASTNRPRVNSGPPRGLQSSQAGQGQRPDRFDEICDRILGVRDTAPPAPLPLSPSKRRRTTAPIVISDSIVDLTEEPAAKRPRATHELQGTPTAPQPCASQRRTSYPGLRMHGSVIDLSDDDDVPAPPSRPAAKPTTAYSTPYRPPPSQSQTSSSSRGRRFYPPPSSSQESGLLSDVSVVIDLT</sequence>
<dbReference type="SMART" id="SM00484">
    <property type="entry name" value="XPGI"/>
    <property type="match status" value="1"/>
</dbReference>
<evidence type="ECO:0000313" key="4">
    <source>
        <dbReference type="Proteomes" id="UP000298327"/>
    </source>
</evidence>
<dbReference type="Gene3D" id="3.40.50.1010">
    <property type="entry name" value="5'-nuclease"/>
    <property type="match status" value="2"/>
</dbReference>
<dbReference type="GO" id="GO:0006281">
    <property type="term" value="P:DNA repair"/>
    <property type="evidence" value="ECO:0007669"/>
    <property type="project" value="UniProtKB-ARBA"/>
</dbReference>
<feature type="compositionally biased region" description="Basic residues" evidence="1">
    <location>
        <begin position="550"/>
        <end position="560"/>
    </location>
</feature>
<dbReference type="CDD" id="cd09906">
    <property type="entry name" value="H3TH_YEN1"/>
    <property type="match status" value="1"/>
</dbReference>
<dbReference type="SUPFAM" id="SSF47807">
    <property type="entry name" value="5' to 3' exonuclease, C-terminal subdomain"/>
    <property type="match status" value="1"/>
</dbReference>
<keyword evidence="4" id="KW-1185">Reference proteome</keyword>
<dbReference type="GO" id="GO:0017108">
    <property type="term" value="F:5'-flap endonuclease activity"/>
    <property type="evidence" value="ECO:0007669"/>
    <property type="project" value="TreeGrafter"/>
</dbReference>
<organism evidence="3 4">
    <name type="scientific">Dentipellis fragilis</name>
    <dbReference type="NCBI Taxonomy" id="205917"/>
    <lineage>
        <taxon>Eukaryota</taxon>
        <taxon>Fungi</taxon>
        <taxon>Dikarya</taxon>
        <taxon>Basidiomycota</taxon>
        <taxon>Agaricomycotina</taxon>
        <taxon>Agaricomycetes</taxon>
        <taxon>Russulales</taxon>
        <taxon>Hericiaceae</taxon>
        <taxon>Dentipellis</taxon>
    </lineage>
</organism>
<accession>A0A4Y9ZA18</accession>
<protein>
    <recommendedName>
        <fullName evidence="2">XPG-I domain-containing protein</fullName>
    </recommendedName>
</protein>
<evidence type="ECO:0000259" key="2">
    <source>
        <dbReference type="SMART" id="SM00484"/>
    </source>
</evidence>
<reference evidence="3 4" key="1">
    <citation type="submission" date="2019-02" db="EMBL/GenBank/DDBJ databases">
        <title>Genome sequencing of the rare red list fungi Dentipellis fragilis.</title>
        <authorList>
            <person name="Buettner E."/>
            <person name="Kellner H."/>
        </authorList>
    </citation>
    <scope>NUCLEOTIDE SEQUENCE [LARGE SCALE GENOMIC DNA]</scope>
    <source>
        <strain evidence="3 4">DSM 105465</strain>
    </source>
</reference>